<comment type="subcellular location">
    <subcellularLocation>
        <location evidence="1">Cell membrane</location>
        <topology evidence="1">Multi-pass membrane protein</topology>
    </subcellularLocation>
</comment>
<evidence type="ECO:0000313" key="14">
    <source>
        <dbReference type="Proteomes" id="UP001152320"/>
    </source>
</evidence>
<dbReference type="PROSITE" id="PS50262">
    <property type="entry name" value="G_PROTEIN_RECEP_F1_2"/>
    <property type="match status" value="1"/>
</dbReference>
<feature type="compositionally biased region" description="Basic and acidic residues" evidence="10">
    <location>
        <begin position="205"/>
        <end position="216"/>
    </location>
</feature>
<feature type="transmembrane region" description="Helical" evidence="11">
    <location>
        <begin position="62"/>
        <end position="83"/>
    </location>
</feature>
<evidence type="ECO:0000256" key="1">
    <source>
        <dbReference type="ARBA" id="ARBA00004651"/>
    </source>
</evidence>
<feature type="transmembrane region" description="Helical" evidence="11">
    <location>
        <begin position="263"/>
        <end position="287"/>
    </location>
</feature>
<evidence type="ECO:0000256" key="3">
    <source>
        <dbReference type="ARBA" id="ARBA00022692"/>
    </source>
</evidence>
<dbReference type="PROSITE" id="PS00237">
    <property type="entry name" value="G_PROTEIN_RECEP_F1_1"/>
    <property type="match status" value="1"/>
</dbReference>
<name>A0A9Q1C6X3_HOLLE</name>
<dbReference type="InterPro" id="IPR000276">
    <property type="entry name" value="GPCR_Rhodpsn"/>
</dbReference>
<dbReference type="Gene3D" id="1.20.1070.10">
    <property type="entry name" value="Rhodopsin 7-helix transmembrane proteins"/>
    <property type="match status" value="1"/>
</dbReference>
<keyword evidence="8 9" id="KW-0807">Transducer</keyword>
<organism evidence="13 14">
    <name type="scientific">Holothuria leucospilota</name>
    <name type="common">Black long sea cucumber</name>
    <name type="synonym">Mertensiothuria leucospilota</name>
    <dbReference type="NCBI Taxonomy" id="206669"/>
    <lineage>
        <taxon>Eukaryota</taxon>
        <taxon>Metazoa</taxon>
        <taxon>Echinodermata</taxon>
        <taxon>Eleutherozoa</taxon>
        <taxon>Echinozoa</taxon>
        <taxon>Holothuroidea</taxon>
        <taxon>Aspidochirotacea</taxon>
        <taxon>Aspidochirotida</taxon>
        <taxon>Holothuriidae</taxon>
        <taxon>Holothuria</taxon>
    </lineage>
</organism>
<evidence type="ECO:0000256" key="8">
    <source>
        <dbReference type="ARBA" id="ARBA00023224"/>
    </source>
</evidence>
<dbReference type="GO" id="GO:0007197">
    <property type="term" value="P:adenylate cyclase-inhibiting G protein-coupled acetylcholine receptor signaling pathway"/>
    <property type="evidence" value="ECO:0007669"/>
    <property type="project" value="TreeGrafter"/>
</dbReference>
<dbReference type="Proteomes" id="UP001152320">
    <property type="component" value="Chromosome 7"/>
</dbReference>
<feature type="region of interest" description="Disordered" evidence="10">
    <location>
        <begin position="197"/>
        <end position="223"/>
    </location>
</feature>
<feature type="transmembrane region" description="Helical" evidence="11">
    <location>
        <begin position="138"/>
        <end position="160"/>
    </location>
</feature>
<dbReference type="InterPro" id="IPR017452">
    <property type="entry name" value="GPCR_Rhodpsn_7TM"/>
</dbReference>
<dbReference type="PRINTS" id="PR00237">
    <property type="entry name" value="GPCRRHODOPSN"/>
</dbReference>
<dbReference type="GO" id="GO:0016907">
    <property type="term" value="F:G protein-coupled acetylcholine receptor activity"/>
    <property type="evidence" value="ECO:0007669"/>
    <property type="project" value="TreeGrafter"/>
</dbReference>
<dbReference type="GO" id="GO:0030425">
    <property type="term" value="C:dendrite"/>
    <property type="evidence" value="ECO:0007669"/>
    <property type="project" value="TreeGrafter"/>
</dbReference>
<evidence type="ECO:0000256" key="9">
    <source>
        <dbReference type="RuleBase" id="RU000688"/>
    </source>
</evidence>
<feature type="transmembrane region" description="Helical" evidence="11">
    <location>
        <begin position="20"/>
        <end position="41"/>
    </location>
</feature>
<evidence type="ECO:0000313" key="13">
    <source>
        <dbReference type="EMBL" id="KAJ8039323.1"/>
    </source>
</evidence>
<evidence type="ECO:0000256" key="7">
    <source>
        <dbReference type="ARBA" id="ARBA00023170"/>
    </source>
</evidence>
<keyword evidence="6 11" id="KW-0472">Membrane</keyword>
<evidence type="ECO:0000256" key="6">
    <source>
        <dbReference type="ARBA" id="ARBA00023136"/>
    </source>
</evidence>
<sequence>MFFQPPEAGTWPLGESGCIIWIVSGTCLIYSSLCTVVVISYDRFLLVKDAITYTVTTTRERVFKIIFSIWAVASTYSIITNLLKYLVFRKSEKETTPAVSSEPPNPLTTETFVVTLNGSLLLSPSVCTEDVYSSVTSYTAFIAVDFLVFFCVLAVTNACVCLKLQQRARDGVFQPTDGLMKYRVSQDKIIADDTSVNHNVTSTETESREKRDKAESIETSEGSAIRTGEKNEMSLMQTVQIEDTDKPQIYPKQLIELHKSRKAVVSLTILVAAFVICWCPYYVIAMLNHSGLVDFSETVIEASIDLIWVNSSINPFLYAMTNVRFRKGMTLVLKRYFCWGK</sequence>
<keyword evidence="14" id="KW-1185">Reference proteome</keyword>
<evidence type="ECO:0000256" key="2">
    <source>
        <dbReference type="ARBA" id="ARBA00022475"/>
    </source>
</evidence>
<dbReference type="OrthoDB" id="10042731at2759"/>
<evidence type="ECO:0000256" key="11">
    <source>
        <dbReference type="SAM" id="Phobius"/>
    </source>
</evidence>
<keyword evidence="7 9" id="KW-0675">Receptor</keyword>
<keyword evidence="2" id="KW-1003">Cell membrane</keyword>
<dbReference type="GO" id="GO:0007187">
    <property type="term" value="P:G protein-coupled receptor signaling pathway, coupled to cyclic nucleotide second messenger"/>
    <property type="evidence" value="ECO:0007669"/>
    <property type="project" value="TreeGrafter"/>
</dbReference>
<protein>
    <submittedName>
        <fullName evidence="13">5-hydroxytryptamine receptor 1B</fullName>
    </submittedName>
</protein>
<comment type="similarity">
    <text evidence="9">Belongs to the G-protein coupled receptor 1 family.</text>
</comment>
<dbReference type="SUPFAM" id="SSF81321">
    <property type="entry name" value="Family A G protein-coupled receptor-like"/>
    <property type="match status" value="1"/>
</dbReference>
<feature type="domain" description="G-protein coupled receptors family 1 profile" evidence="12">
    <location>
        <begin position="1"/>
        <end position="318"/>
    </location>
</feature>
<evidence type="ECO:0000259" key="12">
    <source>
        <dbReference type="PROSITE" id="PS50262"/>
    </source>
</evidence>
<evidence type="ECO:0000256" key="4">
    <source>
        <dbReference type="ARBA" id="ARBA00022989"/>
    </source>
</evidence>
<dbReference type="PANTHER" id="PTHR24247:SF195">
    <property type="entry name" value="G-PROTEIN COUPLED RECEPTORS FAMILY 1 PROFILE DOMAIN-CONTAINING PROTEIN"/>
    <property type="match status" value="1"/>
</dbReference>
<dbReference type="PANTHER" id="PTHR24247">
    <property type="entry name" value="5-HYDROXYTRYPTAMINE RECEPTOR"/>
    <property type="match status" value="1"/>
</dbReference>
<proteinExistence type="inferred from homology"/>
<dbReference type="EMBL" id="JAIZAY010000007">
    <property type="protein sequence ID" value="KAJ8039323.1"/>
    <property type="molecule type" value="Genomic_DNA"/>
</dbReference>
<evidence type="ECO:0000256" key="10">
    <source>
        <dbReference type="SAM" id="MobiDB-lite"/>
    </source>
</evidence>
<dbReference type="GO" id="GO:0004993">
    <property type="term" value="F:G protein-coupled serotonin receptor activity"/>
    <property type="evidence" value="ECO:0007669"/>
    <property type="project" value="TreeGrafter"/>
</dbReference>
<keyword evidence="5 9" id="KW-0297">G-protein coupled receptor</keyword>
<dbReference type="Pfam" id="PF00001">
    <property type="entry name" value="7tm_1"/>
    <property type="match status" value="1"/>
</dbReference>
<gene>
    <name evidence="13" type="ORF">HOLleu_17000</name>
</gene>
<reference evidence="13" key="1">
    <citation type="submission" date="2021-10" db="EMBL/GenBank/DDBJ databases">
        <title>Tropical sea cucumber genome reveals ecological adaptation and Cuvierian tubules defense mechanism.</title>
        <authorList>
            <person name="Chen T."/>
        </authorList>
    </citation>
    <scope>NUCLEOTIDE SEQUENCE</scope>
    <source>
        <strain evidence="13">Nanhai2018</strain>
        <tissue evidence="13">Muscle</tissue>
    </source>
</reference>
<evidence type="ECO:0000256" key="5">
    <source>
        <dbReference type="ARBA" id="ARBA00023040"/>
    </source>
</evidence>
<dbReference type="AlphaFoldDB" id="A0A9Q1C6X3"/>
<accession>A0A9Q1C6X3</accession>
<dbReference type="GO" id="GO:0005886">
    <property type="term" value="C:plasma membrane"/>
    <property type="evidence" value="ECO:0007669"/>
    <property type="project" value="UniProtKB-SubCell"/>
</dbReference>
<keyword evidence="4 11" id="KW-1133">Transmembrane helix</keyword>
<dbReference type="GO" id="GO:0045202">
    <property type="term" value="C:synapse"/>
    <property type="evidence" value="ECO:0007669"/>
    <property type="project" value="TreeGrafter"/>
</dbReference>
<comment type="caution">
    <text evidence="13">The sequence shown here is derived from an EMBL/GenBank/DDBJ whole genome shotgun (WGS) entry which is preliminary data.</text>
</comment>
<keyword evidence="3 9" id="KW-0812">Transmembrane</keyword>